<dbReference type="GO" id="GO:0046813">
    <property type="term" value="P:receptor-mediated virion attachment to host cell"/>
    <property type="evidence" value="ECO:0007669"/>
    <property type="project" value="TreeGrafter"/>
</dbReference>
<evidence type="ECO:0000256" key="2">
    <source>
        <dbReference type="ARBA" id="ARBA00022803"/>
    </source>
</evidence>
<dbReference type="Proteomes" id="UP000030185">
    <property type="component" value="Unassembled WGS sequence"/>
</dbReference>
<sequence length="325" mass="37201">MKKTLSVLLTFFYVTLFAQTAEEYVQRGFEKHHKEDYAGAINDYTLAIKADKKLKTAYFNRGACELALNNLEAAMEDFNKAIEIDPKYPDPHYGRATVFATLERYREALTPLDKVIELNDKFPNALILRGQLRAQTGNKRGACEDFTKADKHGELKASIYLDKYCTTTPRPKESFILNWPENENWITGNSQEDDQVKITELIHANESLDKWTEMGYMSSIKSARVLSVEKAMSIFYDQAKAEAPKAKLTLLEQSDSTAQNSWIIFTIETPEFITDNNPESQLWYVVLGNQALYANFIAVKEAAFPKDKRQKWINFFKTGKVVTKP</sequence>
<keyword evidence="6" id="KW-1185">Reference proteome</keyword>
<proteinExistence type="predicted"/>
<feature type="signal peptide" evidence="4">
    <location>
        <begin position="1"/>
        <end position="20"/>
    </location>
</feature>
<feature type="chain" id="PRO_5001944618" evidence="4">
    <location>
        <begin position="21"/>
        <end position="325"/>
    </location>
</feature>
<dbReference type="STRING" id="153721.MYP_2934"/>
<accession>A0A098LFE4</accession>
<evidence type="ECO:0000256" key="3">
    <source>
        <dbReference type="PROSITE-ProRule" id="PRU00339"/>
    </source>
</evidence>
<dbReference type="SUPFAM" id="SSF48452">
    <property type="entry name" value="TPR-like"/>
    <property type="match status" value="1"/>
</dbReference>
<keyword evidence="4" id="KW-0732">Signal</keyword>
<evidence type="ECO:0000256" key="4">
    <source>
        <dbReference type="SAM" id="SignalP"/>
    </source>
</evidence>
<dbReference type="EMBL" id="BBLT01000005">
    <property type="protein sequence ID" value="GAL85705.1"/>
    <property type="molecule type" value="Genomic_DNA"/>
</dbReference>
<dbReference type="PANTHER" id="PTHR44858">
    <property type="entry name" value="TETRATRICOPEPTIDE REPEAT PROTEIN 6"/>
    <property type="match status" value="1"/>
</dbReference>
<dbReference type="InterPro" id="IPR011990">
    <property type="entry name" value="TPR-like_helical_dom_sf"/>
</dbReference>
<organism evidence="5 6">
    <name type="scientific">Sporocytophaga myxococcoides</name>
    <dbReference type="NCBI Taxonomy" id="153721"/>
    <lineage>
        <taxon>Bacteria</taxon>
        <taxon>Pseudomonadati</taxon>
        <taxon>Bacteroidota</taxon>
        <taxon>Cytophagia</taxon>
        <taxon>Cytophagales</taxon>
        <taxon>Cytophagaceae</taxon>
        <taxon>Sporocytophaga</taxon>
    </lineage>
</organism>
<dbReference type="GO" id="GO:0009279">
    <property type="term" value="C:cell outer membrane"/>
    <property type="evidence" value="ECO:0007669"/>
    <property type="project" value="TreeGrafter"/>
</dbReference>
<name>A0A098LFE4_9BACT</name>
<evidence type="ECO:0000313" key="6">
    <source>
        <dbReference type="Proteomes" id="UP000030185"/>
    </source>
</evidence>
<keyword evidence="1" id="KW-0677">Repeat</keyword>
<dbReference type="InterPro" id="IPR019734">
    <property type="entry name" value="TPR_rpt"/>
</dbReference>
<comment type="caution">
    <text evidence="5">The sequence shown here is derived from an EMBL/GenBank/DDBJ whole genome shotgun (WGS) entry which is preliminary data.</text>
</comment>
<dbReference type="PROSITE" id="PS50293">
    <property type="entry name" value="TPR_REGION"/>
    <property type="match status" value="1"/>
</dbReference>
<protein>
    <submittedName>
        <fullName evidence="5">Uncharacterized protein</fullName>
    </submittedName>
</protein>
<dbReference type="InterPro" id="IPR050498">
    <property type="entry name" value="Ycf3"/>
</dbReference>
<dbReference type="Pfam" id="PF00515">
    <property type="entry name" value="TPR_1"/>
    <property type="match status" value="1"/>
</dbReference>
<dbReference type="SMART" id="SM00028">
    <property type="entry name" value="TPR"/>
    <property type="match status" value="4"/>
</dbReference>
<keyword evidence="2 3" id="KW-0802">TPR repeat</keyword>
<gene>
    <name evidence="5" type="ORF">MYP_2934</name>
</gene>
<feature type="repeat" description="TPR" evidence="3">
    <location>
        <begin position="55"/>
        <end position="88"/>
    </location>
</feature>
<evidence type="ECO:0000313" key="5">
    <source>
        <dbReference type="EMBL" id="GAL85705.1"/>
    </source>
</evidence>
<dbReference type="PROSITE" id="PS50005">
    <property type="entry name" value="TPR"/>
    <property type="match status" value="1"/>
</dbReference>
<dbReference type="AlphaFoldDB" id="A0A098LFE4"/>
<dbReference type="eggNOG" id="COG0457">
    <property type="taxonomic scope" value="Bacteria"/>
</dbReference>
<dbReference type="RefSeq" id="WP_045464514.1">
    <property type="nucleotide sequence ID" value="NZ_BBLT01000005.1"/>
</dbReference>
<reference evidence="5 6" key="1">
    <citation type="submission" date="2014-09" db="EMBL/GenBank/DDBJ databases">
        <title>Sporocytophaga myxococcoides PG-01 genome sequencing.</title>
        <authorList>
            <person name="Liu L."/>
            <person name="Gao P.J."/>
            <person name="Chen G.J."/>
            <person name="Wang L.S."/>
        </authorList>
    </citation>
    <scope>NUCLEOTIDE SEQUENCE [LARGE SCALE GENOMIC DNA]</scope>
    <source>
        <strain evidence="5 6">PG-01</strain>
    </source>
</reference>
<dbReference type="PANTHER" id="PTHR44858:SF1">
    <property type="entry name" value="UDP-N-ACETYLGLUCOSAMINE--PEPTIDE N-ACETYLGLUCOSAMINYLTRANSFERASE SPINDLY-RELATED"/>
    <property type="match status" value="1"/>
</dbReference>
<dbReference type="OrthoDB" id="9814069at2"/>
<evidence type="ECO:0000256" key="1">
    <source>
        <dbReference type="ARBA" id="ARBA00022737"/>
    </source>
</evidence>
<dbReference type="Gene3D" id="1.25.40.10">
    <property type="entry name" value="Tetratricopeptide repeat domain"/>
    <property type="match status" value="2"/>
</dbReference>